<gene>
    <name evidence="2" type="ORF">DPM35_07705</name>
</gene>
<proteinExistence type="predicted"/>
<dbReference type="AlphaFoldDB" id="A0A330GZS5"/>
<protein>
    <submittedName>
        <fullName evidence="2">Uncharacterized protein</fullName>
    </submittedName>
</protein>
<evidence type="ECO:0000313" key="2">
    <source>
        <dbReference type="EMBL" id="RAZ78443.1"/>
    </source>
</evidence>
<reference evidence="2 3" key="1">
    <citation type="submission" date="2018-07" db="EMBL/GenBank/DDBJ databases">
        <title>Diversity of Mesorhizobium strains in Brazil.</title>
        <authorList>
            <person name="Helene L.C.F."/>
            <person name="Dall'Agnol R."/>
            <person name="Delamuta J.R.M."/>
            <person name="Hungria M."/>
        </authorList>
    </citation>
    <scope>NUCLEOTIDE SEQUENCE [LARGE SCALE GENOMIC DNA]</scope>
    <source>
        <strain evidence="2 3">CNPSo 3140</strain>
    </source>
</reference>
<dbReference type="Proteomes" id="UP000251956">
    <property type="component" value="Unassembled WGS sequence"/>
</dbReference>
<comment type="caution">
    <text evidence="2">The sequence shown here is derived from an EMBL/GenBank/DDBJ whole genome shotgun (WGS) entry which is preliminary data.</text>
</comment>
<evidence type="ECO:0000313" key="3">
    <source>
        <dbReference type="Proteomes" id="UP000251956"/>
    </source>
</evidence>
<dbReference type="EMBL" id="QMBQ01000002">
    <property type="protein sequence ID" value="RAZ78443.1"/>
    <property type="molecule type" value="Genomic_DNA"/>
</dbReference>
<sequence length="68" mass="7351">MLAMRQCLGGRGQNVPGHDKPIRRSKFLFISELADIGLRPTDIANALSSMGPDKQSAVAIGRCRPNCL</sequence>
<name>A0A330GZS5_9HYPH</name>
<accession>A0A330GZS5</accession>
<keyword evidence="3" id="KW-1185">Reference proteome</keyword>
<evidence type="ECO:0000256" key="1">
    <source>
        <dbReference type="SAM" id="MobiDB-lite"/>
    </source>
</evidence>
<organism evidence="2 3">
    <name type="scientific">Mesorhizobium atlanticum</name>
    <dbReference type="NCBI Taxonomy" id="2233532"/>
    <lineage>
        <taxon>Bacteria</taxon>
        <taxon>Pseudomonadati</taxon>
        <taxon>Pseudomonadota</taxon>
        <taxon>Alphaproteobacteria</taxon>
        <taxon>Hyphomicrobiales</taxon>
        <taxon>Phyllobacteriaceae</taxon>
        <taxon>Mesorhizobium</taxon>
    </lineage>
</organism>
<feature type="region of interest" description="Disordered" evidence="1">
    <location>
        <begin position="1"/>
        <end position="20"/>
    </location>
</feature>